<accession>A0A4C1XM20</accession>
<evidence type="ECO:0000313" key="1">
    <source>
        <dbReference type="EMBL" id="GBP63255.1"/>
    </source>
</evidence>
<proteinExistence type="predicted"/>
<sequence length="146" mass="16360">MALSKPGFPTMTATSISERGNSFQGLKLKAKTLADFRNLQNLLLTQGYAFHSYSLKQEQEIRVVLRSVPKDIAIEEDKEDLRFQNLPVQSVRPLLNRSCYPLDLVLVFCTAEANDKATKAALYLHVEIGLRGSKHPSTQILKVMAL</sequence>
<dbReference type="OrthoDB" id="8123886at2759"/>
<evidence type="ECO:0008006" key="3">
    <source>
        <dbReference type="Google" id="ProtNLM"/>
    </source>
</evidence>
<keyword evidence="2" id="KW-1185">Reference proteome</keyword>
<organism evidence="1 2">
    <name type="scientific">Eumeta variegata</name>
    <name type="common">Bagworm moth</name>
    <name type="synonym">Eumeta japonica</name>
    <dbReference type="NCBI Taxonomy" id="151549"/>
    <lineage>
        <taxon>Eukaryota</taxon>
        <taxon>Metazoa</taxon>
        <taxon>Ecdysozoa</taxon>
        <taxon>Arthropoda</taxon>
        <taxon>Hexapoda</taxon>
        <taxon>Insecta</taxon>
        <taxon>Pterygota</taxon>
        <taxon>Neoptera</taxon>
        <taxon>Endopterygota</taxon>
        <taxon>Lepidoptera</taxon>
        <taxon>Glossata</taxon>
        <taxon>Ditrysia</taxon>
        <taxon>Tineoidea</taxon>
        <taxon>Psychidae</taxon>
        <taxon>Oiketicinae</taxon>
        <taxon>Eumeta</taxon>
    </lineage>
</organism>
<reference evidence="1 2" key="1">
    <citation type="journal article" date="2019" name="Commun. Biol.">
        <title>The bagworm genome reveals a unique fibroin gene that provides high tensile strength.</title>
        <authorList>
            <person name="Kono N."/>
            <person name="Nakamura H."/>
            <person name="Ohtoshi R."/>
            <person name="Tomita M."/>
            <person name="Numata K."/>
            <person name="Arakawa K."/>
        </authorList>
    </citation>
    <scope>NUCLEOTIDE SEQUENCE [LARGE SCALE GENOMIC DNA]</scope>
</reference>
<dbReference type="EMBL" id="BGZK01000864">
    <property type="protein sequence ID" value="GBP63255.1"/>
    <property type="molecule type" value="Genomic_DNA"/>
</dbReference>
<name>A0A4C1XM20_EUMVA</name>
<comment type="caution">
    <text evidence="1">The sequence shown here is derived from an EMBL/GenBank/DDBJ whole genome shotgun (WGS) entry which is preliminary data.</text>
</comment>
<dbReference type="AlphaFoldDB" id="A0A4C1XM20"/>
<dbReference type="Proteomes" id="UP000299102">
    <property type="component" value="Unassembled WGS sequence"/>
</dbReference>
<protein>
    <recommendedName>
        <fullName evidence="3">Pre-C2HC domain-containing protein</fullName>
    </recommendedName>
</protein>
<gene>
    <name evidence="1" type="ORF">EVAR_56636_1</name>
</gene>
<evidence type="ECO:0000313" key="2">
    <source>
        <dbReference type="Proteomes" id="UP000299102"/>
    </source>
</evidence>